<keyword evidence="2" id="KW-0472">Membrane</keyword>
<feature type="transmembrane region" description="Helical" evidence="2">
    <location>
        <begin position="161"/>
        <end position="184"/>
    </location>
</feature>
<dbReference type="EMBL" id="SMLW01000559">
    <property type="protein sequence ID" value="MTI26036.1"/>
    <property type="molecule type" value="Genomic_DNA"/>
</dbReference>
<evidence type="ECO:0008006" key="6">
    <source>
        <dbReference type="Google" id="ProtNLM"/>
    </source>
</evidence>
<evidence type="ECO:0000256" key="2">
    <source>
        <dbReference type="SAM" id="Phobius"/>
    </source>
</evidence>
<reference evidence="4 5" key="1">
    <citation type="submission" date="2019-02" db="EMBL/GenBank/DDBJ databases">
        <authorList>
            <person name="Goldberg S.R."/>
            <person name="Haltli B.A."/>
            <person name="Correa H."/>
            <person name="Russell K.G."/>
        </authorList>
    </citation>
    <scope>NUCLEOTIDE SEQUENCE [LARGE SCALE GENOMIC DNA]</scope>
    <source>
        <strain evidence="4 5">JCM 16186</strain>
    </source>
</reference>
<keyword evidence="1" id="KW-0175">Coiled coil</keyword>
<evidence type="ECO:0000256" key="1">
    <source>
        <dbReference type="SAM" id="Coils"/>
    </source>
</evidence>
<keyword evidence="5" id="KW-1185">Reference proteome</keyword>
<comment type="caution">
    <text evidence="4">The sequence shown here is derived from an EMBL/GenBank/DDBJ whole genome shotgun (WGS) entry which is preliminary data.</text>
</comment>
<keyword evidence="2" id="KW-0812">Transmembrane</keyword>
<gene>
    <name evidence="4" type="ORF">E1163_13850</name>
</gene>
<keyword evidence="3" id="KW-0732">Signal</keyword>
<keyword evidence="2" id="KW-1133">Transmembrane helix</keyword>
<sequence>MYKGIARSLLPVLFFVVFNTQAQQIKPQGQFLSDSIKIGIPIGYSLSVKYPRGMDVVFPDSLYDYSPYELDRKRYFPTQSDSTHSYDSAVYYFTSFEIDSIQQLKLPVFILHGKDSTPVYAEADAVILQQLVTEIPDSVAAEAMPLKENTTYKSVRLQFNYPYFIIGAAILIVLVILFFVLFGGRLKKHYRLKRLKRANDKFIEKYDALVLNDQEPAKDKAEKALVLWKKYLEKLESKPYTQLTTKEIIQLYNPESIADSLKALDRVIYGNLSVNGEMMKQYTALKKYAQERFTAKVEEVKHG</sequence>
<feature type="coiled-coil region" evidence="1">
    <location>
        <begin position="192"/>
        <end position="238"/>
    </location>
</feature>
<protein>
    <recommendedName>
        <fullName evidence="6">Protein BatD</fullName>
    </recommendedName>
</protein>
<evidence type="ECO:0000313" key="4">
    <source>
        <dbReference type="EMBL" id="MTI26036.1"/>
    </source>
</evidence>
<name>A0ABW9RQQ7_9BACT</name>
<evidence type="ECO:0000256" key="3">
    <source>
        <dbReference type="SAM" id="SignalP"/>
    </source>
</evidence>
<proteinExistence type="predicted"/>
<feature type="signal peptide" evidence="3">
    <location>
        <begin position="1"/>
        <end position="22"/>
    </location>
</feature>
<accession>A0ABW9RQQ7</accession>
<dbReference type="RefSeq" id="WP_155172796.1">
    <property type="nucleotide sequence ID" value="NZ_BAAAFL010000015.1"/>
</dbReference>
<evidence type="ECO:0000313" key="5">
    <source>
        <dbReference type="Proteomes" id="UP000798808"/>
    </source>
</evidence>
<organism evidence="4 5">
    <name type="scientific">Fulvivirga kasyanovii</name>
    <dbReference type="NCBI Taxonomy" id="396812"/>
    <lineage>
        <taxon>Bacteria</taxon>
        <taxon>Pseudomonadati</taxon>
        <taxon>Bacteroidota</taxon>
        <taxon>Cytophagia</taxon>
        <taxon>Cytophagales</taxon>
        <taxon>Fulvivirgaceae</taxon>
        <taxon>Fulvivirga</taxon>
    </lineage>
</organism>
<feature type="chain" id="PRO_5047543545" description="Protein BatD" evidence="3">
    <location>
        <begin position="23"/>
        <end position="303"/>
    </location>
</feature>
<dbReference type="Proteomes" id="UP000798808">
    <property type="component" value="Unassembled WGS sequence"/>
</dbReference>